<sequence length="37" mass="4228">MFLEQLVFTRESHALSLILCPVAKQRLSSNKKVQKIA</sequence>
<protein>
    <submittedName>
        <fullName evidence="1">Uncharacterized protein</fullName>
    </submittedName>
</protein>
<organism evidence="1">
    <name type="scientific">Oikopleura dioica</name>
    <name type="common">Tunicate</name>
    <dbReference type="NCBI Taxonomy" id="34765"/>
    <lineage>
        <taxon>Eukaryota</taxon>
        <taxon>Metazoa</taxon>
        <taxon>Chordata</taxon>
        <taxon>Tunicata</taxon>
        <taxon>Appendicularia</taxon>
        <taxon>Copelata</taxon>
        <taxon>Oikopleuridae</taxon>
        <taxon>Oikopleura</taxon>
    </lineage>
</organism>
<dbReference type="EMBL" id="FN653024">
    <property type="protein sequence ID" value="CBY23784.1"/>
    <property type="molecule type" value="Genomic_DNA"/>
</dbReference>
<dbReference type="InParanoid" id="E4X3Z6"/>
<accession>E4X3Z6</accession>
<reference evidence="1" key="1">
    <citation type="journal article" date="2010" name="Science">
        <title>Plasticity of animal genome architecture unmasked by rapid evolution of a pelagic tunicate.</title>
        <authorList>
            <person name="Denoeud F."/>
            <person name="Henriet S."/>
            <person name="Mungpakdee S."/>
            <person name="Aury J.M."/>
            <person name="Da Silva C."/>
            <person name="Brinkmann H."/>
            <person name="Mikhaleva J."/>
            <person name="Olsen L.C."/>
            <person name="Jubin C."/>
            <person name="Canestro C."/>
            <person name="Bouquet J.M."/>
            <person name="Danks G."/>
            <person name="Poulain J."/>
            <person name="Campsteijn C."/>
            <person name="Adamski M."/>
            <person name="Cross I."/>
            <person name="Yadetie F."/>
            <person name="Muffato M."/>
            <person name="Louis A."/>
            <person name="Butcher S."/>
            <person name="Tsagkogeorga G."/>
            <person name="Konrad A."/>
            <person name="Singh S."/>
            <person name="Jensen M.F."/>
            <person name="Cong E.H."/>
            <person name="Eikeseth-Otteraa H."/>
            <person name="Noel B."/>
            <person name="Anthouard V."/>
            <person name="Porcel B.M."/>
            <person name="Kachouri-Lafond R."/>
            <person name="Nishino A."/>
            <person name="Ugolini M."/>
            <person name="Chourrout P."/>
            <person name="Nishida H."/>
            <person name="Aasland R."/>
            <person name="Huzurbazar S."/>
            <person name="Westhof E."/>
            <person name="Delsuc F."/>
            <person name="Lehrach H."/>
            <person name="Reinhardt R."/>
            <person name="Weissenbach J."/>
            <person name="Roy S.W."/>
            <person name="Artiguenave F."/>
            <person name="Postlethwait J.H."/>
            <person name="Manak J.R."/>
            <person name="Thompson E.M."/>
            <person name="Jaillon O."/>
            <person name="Du Pasquier L."/>
            <person name="Boudinot P."/>
            <person name="Liberles D.A."/>
            <person name="Volff J.N."/>
            <person name="Philippe H."/>
            <person name="Lenhard B."/>
            <person name="Roest Crollius H."/>
            <person name="Wincker P."/>
            <person name="Chourrout D."/>
        </authorList>
    </citation>
    <scope>NUCLEOTIDE SEQUENCE [LARGE SCALE GENOMIC DNA]</scope>
</reference>
<evidence type="ECO:0000313" key="1">
    <source>
        <dbReference type="EMBL" id="CBY23784.1"/>
    </source>
</evidence>
<dbReference type="AlphaFoldDB" id="E4X3Z6"/>
<keyword evidence="2" id="KW-1185">Reference proteome</keyword>
<name>E4X3Z6_OIKDI</name>
<proteinExistence type="predicted"/>
<evidence type="ECO:0000313" key="2">
    <source>
        <dbReference type="Proteomes" id="UP000001307"/>
    </source>
</evidence>
<dbReference type="Proteomes" id="UP000001307">
    <property type="component" value="Unassembled WGS sequence"/>
</dbReference>
<gene>
    <name evidence="1" type="ORF">GSOID_T00001106001</name>
</gene>